<dbReference type="PROSITE" id="PS50987">
    <property type="entry name" value="HTH_ARSR_2"/>
    <property type="match status" value="1"/>
</dbReference>
<dbReference type="InterPro" id="IPR036388">
    <property type="entry name" value="WH-like_DNA-bd_sf"/>
</dbReference>
<gene>
    <name evidence="3" type="ORF">GCM10009676_29970</name>
</gene>
<dbReference type="InterPro" id="IPR011991">
    <property type="entry name" value="ArsR-like_HTH"/>
</dbReference>
<dbReference type="CDD" id="cd00090">
    <property type="entry name" value="HTH_ARSR"/>
    <property type="match status" value="1"/>
</dbReference>
<dbReference type="InterPro" id="IPR013538">
    <property type="entry name" value="ASHA1/2-like_C"/>
</dbReference>
<keyword evidence="4" id="KW-1185">Reference proteome</keyword>
<dbReference type="InterPro" id="IPR023393">
    <property type="entry name" value="START-like_dom_sf"/>
</dbReference>
<dbReference type="Proteomes" id="UP001500653">
    <property type="component" value="Unassembled WGS sequence"/>
</dbReference>
<dbReference type="SUPFAM" id="SSF55961">
    <property type="entry name" value="Bet v1-like"/>
    <property type="match status" value="1"/>
</dbReference>
<dbReference type="InterPro" id="IPR001845">
    <property type="entry name" value="HTH_ArsR_DNA-bd_dom"/>
</dbReference>
<feature type="domain" description="HTH arsR-type" evidence="2">
    <location>
        <begin position="1"/>
        <end position="88"/>
    </location>
</feature>
<dbReference type="NCBIfam" id="NF033788">
    <property type="entry name" value="HTH_metalloreg"/>
    <property type="match status" value="1"/>
</dbReference>
<evidence type="ECO:0000313" key="4">
    <source>
        <dbReference type="Proteomes" id="UP001500653"/>
    </source>
</evidence>
<reference evidence="3 4" key="1">
    <citation type="journal article" date="2019" name="Int. J. Syst. Evol. Microbiol.">
        <title>The Global Catalogue of Microorganisms (GCM) 10K type strain sequencing project: providing services to taxonomists for standard genome sequencing and annotation.</title>
        <authorList>
            <consortium name="The Broad Institute Genomics Platform"/>
            <consortium name="The Broad Institute Genome Sequencing Center for Infectious Disease"/>
            <person name="Wu L."/>
            <person name="Ma J."/>
        </authorList>
    </citation>
    <scope>NUCLEOTIDE SEQUENCE [LARGE SCALE GENOMIC DNA]</scope>
    <source>
        <strain evidence="3 4">JCM 13023</strain>
    </source>
</reference>
<comment type="similarity">
    <text evidence="1">Belongs to the AHA1 family.</text>
</comment>
<dbReference type="InterPro" id="IPR036390">
    <property type="entry name" value="WH_DNA-bd_sf"/>
</dbReference>
<evidence type="ECO:0000313" key="3">
    <source>
        <dbReference type="EMBL" id="GAA1242549.1"/>
    </source>
</evidence>
<evidence type="ECO:0000259" key="2">
    <source>
        <dbReference type="PROSITE" id="PS50987"/>
    </source>
</evidence>
<dbReference type="CDD" id="cd08893">
    <property type="entry name" value="SRPBCC_CalC_Aha1-like_GntR-HTH"/>
    <property type="match status" value="1"/>
</dbReference>
<sequence length="268" mass="30383">MDEVFKALADPGRRRLLDSLNARNGQALRELCAELDMTRQSVSKHLAVLEEANLVTTIRRGREKLHYLNAAPIHAISDRWIHTYDRRRVEALADLKQALEQTSMGEPAFVYTTYIRTTPEKLWQALTDPAFTRRYWGVEFETDWRPGSPMVWKEGGSRTEDPAQQVVEAEPYRRLSYTWHTPTPEWATSVGIGEELRAELATESRSTVTFEIESRGDPDGRGEKVRLTVTHDGFPDGSTMRQMVSQGWPELVAELKTVLETGAAVPAT</sequence>
<protein>
    <submittedName>
        <fullName evidence="3">Metalloregulator ArsR/SmtB family transcription factor</fullName>
    </submittedName>
</protein>
<name>A0ABN1WAB0_9PSEU</name>
<dbReference type="Gene3D" id="1.10.10.10">
    <property type="entry name" value="Winged helix-like DNA-binding domain superfamily/Winged helix DNA-binding domain"/>
    <property type="match status" value="1"/>
</dbReference>
<dbReference type="Pfam" id="PF12840">
    <property type="entry name" value="HTH_20"/>
    <property type="match status" value="1"/>
</dbReference>
<dbReference type="PANTHER" id="PTHR38600:SF1">
    <property type="entry name" value="TRANSCRIPTIONAL REGULATORY PROTEIN"/>
    <property type="match status" value="1"/>
</dbReference>
<organism evidence="3 4">
    <name type="scientific">Prauserella halophila</name>
    <dbReference type="NCBI Taxonomy" id="185641"/>
    <lineage>
        <taxon>Bacteria</taxon>
        <taxon>Bacillati</taxon>
        <taxon>Actinomycetota</taxon>
        <taxon>Actinomycetes</taxon>
        <taxon>Pseudonocardiales</taxon>
        <taxon>Pseudonocardiaceae</taxon>
        <taxon>Prauserella</taxon>
    </lineage>
</organism>
<dbReference type="SUPFAM" id="SSF46785">
    <property type="entry name" value="Winged helix' DNA-binding domain"/>
    <property type="match status" value="1"/>
</dbReference>
<dbReference type="EMBL" id="BAAALN010000007">
    <property type="protein sequence ID" value="GAA1242549.1"/>
    <property type="molecule type" value="Genomic_DNA"/>
</dbReference>
<proteinExistence type="inferred from homology"/>
<evidence type="ECO:0000256" key="1">
    <source>
        <dbReference type="ARBA" id="ARBA00006817"/>
    </source>
</evidence>
<dbReference type="PANTHER" id="PTHR38600">
    <property type="entry name" value="TRANSCRIPTIONAL REGULATORY PROTEIN"/>
    <property type="match status" value="1"/>
</dbReference>
<dbReference type="Pfam" id="PF08327">
    <property type="entry name" value="AHSA1"/>
    <property type="match status" value="1"/>
</dbReference>
<comment type="caution">
    <text evidence="3">The sequence shown here is derived from an EMBL/GenBank/DDBJ whole genome shotgun (WGS) entry which is preliminary data.</text>
</comment>
<accession>A0ABN1WAB0</accession>
<dbReference type="PRINTS" id="PR00778">
    <property type="entry name" value="HTHARSR"/>
</dbReference>
<dbReference type="SMART" id="SM00418">
    <property type="entry name" value="HTH_ARSR"/>
    <property type="match status" value="1"/>
</dbReference>
<dbReference type="RefSeq" id="WP_253864609.1">
    <property type="nucleotide sequence ID" value="NZ_BAAALN010000007.1"/>
</dbReference>
<dbReference type="Gene3D" id="3.30.530.20">
    <property type="match status" value="1"/>
</dbReference>